<gene>
    <name evidence="1" type="ORF">TIFTF001_055917</name>
</gene>
<dbReference type="EMBL" id="BTGU01018968">
    <property type="protein sequence ID" value="GMN71121.1"/>
    <property type="molecule type" value="Genomic_DNA"/>
</dbReference>
<accession>A0AA88JGE1</accession>
<protein>
    <submittedName>
        <fullName evidence="1">Uncharacterized protein</fullName>
    </submittedName>
</protein>
<proteinExistence type="predicted"/>
<sequence length="182" mass="20733">MMKIVRAFNSMNSIRDFLTPLCCFDELLLLKEESGNFEEAAKIALLKGDILLMADLLGKGEKFRLGVNYILFYVLGKSLWSPGSRGWPLKQFSQKYELLVKVKSFAMHDTNLYELVCIEADIMEHKQVDLATLVNQMITSGRHNSVRGEILSARKILDIHLSSKVDLYLLGVELLFDLPKYS</sequence>
<name>A0AA88JGE1_FICCA</name>
<dbReference type="InterPro" id="IPR039904">
    <property type="entry name" value="TRANK1"/>
</dbReference>
<comment type="caution">
    <text evidence="1">The sequence shown here is derived from an EMBL/GenBank/DDBJ whole genome shotgun (WGS) entry which is preliminary data.</text>
</comment>
<dbReference type="PANTHER" id="PTHR21529">
    <property type="entry name" value="MAMMARY TURMOR VIRUS RECEPTOR HOMOLOG 1, 2 MTVR1, 2"/>
    <property type="match status" value="1"/>
</dbReference>
<organism evidence="1 2">
    <name type="scientific">Ficus carica</name>
    <name type="common">Common fig</name>
    <dbReference type="NCBI Taxonomy" id="3494"/>
    <lineage>
        <taxon>Eukaryota</taxon>
        <taxon>Viridiplantae</taxon>
        <taxon>Streptophyta</taxon>
        <taxon>Embryophyta</taxon>
        <taxon>Tracheophyta</taxon>
        <taxon>Spermatophyta</taxon>
        <taxon>Magnoliopsida</taxon>
        <taxon>eudicotyledons</taxon>
        <taxon>Gunneridae</taxon>
        <taxon>Pentapetalae</taxon>
        <taxon>rosids</taxon>
        <taxon>fabids</taxon>
        <taxon>Rosales</taxon>
        <taxon>Moraceae</taxon>
        <taxon>Ficeae</taxon>
        <taxon>Ficus</taxon>
    </lineage>
</organism>
<dbReference type="Proteomes" id="UP001187192">
    <property type="component" value="Unassembled WGS sequence"/>
</dbReference>
<keyword evidence="2" id="KW-1185">Reference proteome</keyword>
<evidence type="ECO:0000313" key="1">
    <source>
        <dbReference type="EMBL" id="GMN71121.1"/>
    </source>
</evidence>
<evidence type="ECO:0000313" key="2">
    <source>
        <dbReference type="Proteomes" id="UP001187192"/>
    </source>
</evidence>
<dbReference type="AlphaFoldDB" id="A0AA88JGE1"/>
<reference evidence="1" key="1">
    <citation type="submission" date="2023-07" db="EMBL/GenBank/DDBJ databases">
        <title>draft genome sequence of fig (Ficus carica).</title>
        <authorList>
            <person name="Takahashi T."/>
            <person name="Nishimura K."/>
        </authorList>
    </citation>
    <scope>NUCLEOTIDE SEQUENCE</scope>
</reference>
<dbReference type="PANTHER" id="PTHR21529:SF4">
    <property type="entry name" value="TPR AND ANKYRIN REPEAT-CONTAINING PROTEIN 1"/>
    <property type="match status" value="1"/>
</dbReference>